<dbReference type="EMBL" id="CP060007">
    <property type="protein sequence ID" value="QNA43496.1"/>
    <property type="molecule type" value="Genomic_DNA"/>
</dbReference>
<dbReference type="Pfam" id="PF04945">
    <property type="entry name" value="YHS"/>
    <property type="match status" value="2"/>
</dbReference>
<keyword evidence="4" id="KW-1185">Reference proteome</keyword>
<keyword evidence="1" id="KW-1133">Transmembrane helix</keyword>
<protein>
    <submittedName>
        <fullName evidence="3">YHS domain-containing protein</fullName>
    </submittedName>
</protein>
<dbReference type="KEGG" id="lacs:H4075_15605"/>
<evidence type="ECO:0000313" key="3">
    <source>
        <dbReference type="EMBL" id="QNA43496.1"/>
    </source>
</evidence>
<evidence type="ECO:0000259" key="2">
    <source>
        <dbReference type="Pfam" id="PF04945"/>
    </source>
</evidence>
<keyword evidence="1" id="KW-0812">Transmembrane</keyword>
<accession>A0A7G5XDE3</accession>
<feature type="transmembrane region" description="Helical" evidence="1">
    <location>
        <begin position="23"/>
        <end position="41"/>
    </location>
</feature>
<dbReference type="RefSeq" id="WP_182801761.1">
    <property type="nucleotide sequence ID" value="NZ_CP060007.1"/>
</dbReference>
<organism evidence="3 4">
    <name type="scientific">Lacibacter sediminis</name>
    <dbReference type="NCBI Taxonomy" id="2760713"/>
    <lineage>
        <taxon>Bacteria</taxon>
        <taxon>Pseudomonadati</taxon>
        <taxon>Bacteroidota</taxon>
        <taxon>Chitinophagia</taxon>
        <taxon>Chitinophagales</taxon>
        <taxon>Chitinophagaceae</taxon>
        <taxon>Lacibacter</taxon>
    </lineage>
</organism>
<dbReference type="InterPro" id="IPR007029">
    <property type="entry name" value="YHS_dom"/>
</dbReference>
<reference evidence="4" key="1">
    <citation type="submission" date="2020-08" db="EMBL/GenBank/DDBJ databases">
        <title>Lacibacter sp. S13-6-6 genome sequencing.</title>
        <authorList>
            <person name="Jin L."/>
        </authorList>
    </citation>
    <scope>NUCLEOTIDE SEQUENCE [LARGE SCALE GENOMIC DNA]</scope>
    <source>
        <strain evidence="4">S13-6-6</strain>
    </source>
</reference>
<gene>
    <name evidence="3" type="ORF">H4075_15605</name>
</gene>
<feature type="domain" description="YHS" evidence="2">
    <location>
        <begin position="206"/>
        <end position="251"/>
    </location>
</feature>
<evidence type="ECO:0000256" key="1">
    <source>
        <dbReference type="SAM" id="Phobius"/>
    </source>
</evidence>
<name>A0A7G5XDE3_9BACT</name>
<proteinExistence type="predicted"/>
<sequence length="325" mass="37038">MRIVKQPATVDQAIKEKRVEERLISIVFTLTMLLIGLFVSVSSHAQKQSGKYFNNVDAGGVILDGYDAVAFFTDNKPVKGNAAFKFSYQDAVYYFASQEHLDLFKVNPEMYRPQFGGWCAYAVSLGRIAPIDVNTFSIVNGRLFIQHNQRAVNGWNKDVPMNIILADKYWPNVAAHHGKQITTDEEKQYYNNTDKDGVIMDGYDPVAYFTDKKAMKGSSEFSARYNGATFYFTSQQHADMFKEHPDMFAPLYGSFCGYAMAFARRRPVNPEYWNIVDGHLILQHSKGAWELFNKDIPKFKAEADVKWPPIKEQNAGKKVKFDKPV</sequence>
<feature type="domain" description="YHS" evidence="2">
    <location>
        <begin position="72"/>
        <end position="113"/>
    </location>
</feature>
<dbReference type="AlphaFoldDB" id="A0A7G5XDE3"/>
<keyword evidence="1" id="KW-0472">Membrane</keyword>
<evidence type="ECO:0000313" key="4">
    <source>
        <dbReference type="Proteomes" id="UP000515344"/>
    </source>
</evidence>
<dbReference type="NCBIfam" id="NF041384">
    <property type="entry name" value="YHS_seleno_dom"/>
    <property type="match status" value="2"/>
</dbReference>
<dbReference type="Proteomes" id="UP000515344">
    <property type="component" value="Chromosome"/>
</dbReference>